<dbReference type="SUPFAM" id="SSF51735">
    <property type="entry name" value="NAD(P)-binding Rossmann-fold domains"/>
    <property type="match status" value="1"/>
</dbReference>
<keyword evidence="13" id="KW-1185">Reference proteome</keyword>
<evidence type="ECO:0000256" key="6">
    <source>
        <dbReference type="ARBA" id="ARBA00049258"/>
    </source>
</evidence>
<evidence type="ECO:0000313" key="13">
    <source>
        <dbReference type="Proteomes" id="UP000655225"/>
    </source>
</evidence>
<dbReference type="NCBIfam" id="TIGR01771">
    <property type="entry name" value="L-LDH-NAD"/>
    <property type="match status" value="1"/>
</dbReference>
<dbReference type="OrthoDB" id="5405561at2759"/>
<comment type="caution">
    <text evidence="12">The sequence shown here is derived from an EMBL/GenBank/DDBJ whole genome shotgun (WGS) entry which is preliminary data.</text>
</comment>
<evidence type="ECO:0000259" key="11">
    <source>
        <dbReference type="Pfam" id="PF02866"/>
    </source>
</evidence>
<feature type="domain" description="Lactate/malate dehydrogenase C-terminal" evidence="11">
    <location>
        <begin position="181"/>
        <end position="343"/>
    </location>
</feature>
<dbReference type="PROSITE" id="PS00064">
    <property type="entry name" value="L_LDH"/>
    <property type="match status" value="1"/>
</dbReference>
<dbReference type="Gene3D" id="3.40.50.720">
    <property type="entry name" value="NAD(P)-binding Rossmann-like Domain"/>
    <property type="match status" value="1"/>
</dbReference>
<dbReference type="InterPro" id="IPR011304">
    <property type="entry name" value="L-lactate_DH"/>
</dbReference>
<dbReference type="InterPro" id="IPR015955">
    <property type="entry name" value="Lactate_DH/Glyco_Ohase_4_C"/>
</dbReference>
<evidence type="ECO:0000256" key="5">
    <source>
        <dbReference type="ARBA" id="ARBA00023027"/>
    </source>
</evidence>
<comment type="similarity">
    <text evidence="2">Belongs to the LDH/MDH superfamily. LDH family.</text>
</comment>
<dbReference type="Pfam" id="PF02866">
    <property type="entry name" value="Ldh_1_C"/>
    <property type="match status" value="1"/>
</dbReference>
<dbReference type="EMBL" id="JABCRI010000001">
    <property type="protein sequence ID" value="KAF8412417.1"/>
    <property type="molecule type" value="Genomic_DNA"/>
</dbReference>
<dbReference type="InterPro" id="IPR022383">
    <property type="entry name" value="Lactate/malate_DH_C"/>
</dbReference>
<feature type="active site" description="Proton acceptor" evidence="7">
    <location>
        <position position="211"/>
    </location>
</feature>
<dbReference type="PANTHER" id="PTHR43128:SF16">
    <property type="entry name" value="L-LACTATE DEHYDROGENASE"/>
    <property type="match status" value="1"/>
</dbReference>
<dbReference type="OMA" id="EGQYGHK"/>
<feature type="domain" description="Lactate/malate dehydrogenase N-terminal" evidence="10">
    <location>
        <begin position="39"/>
        <end position="178"/>
    </location>
</feature>
<dbReference type="GO" id="GO:0006089">
    <property type="term" value="P:lactate metabolic process"/>
    <property type="evidence" value="ECO:0007669"/>
    <property type="project" value="TreeGrafter"/>
</dbReference>
<dbReference type="GO" id="GO:0005737">
    <property type="term" value="C:cytoplasm"/>
    <property type="evidence" value="ECO:0007669"/>
    <property type="project" value="InterPro"/>
</dbReference>
<dbReference type="InterPro" id="IPR018177">
    <property type="entry name" value="L-lactate_DH_AS"/>
</dbReference>
<evidence type="ECO:0000259" key="10">
    <source>
        <dbReference type="Pfam" id="PF00056"/>
    </source>
</evidence>
<evidence type="ECO:0000256" key="7">
    <source>
        <dbReference type="PIRSR" id="PIRSR000102-1"/>
    </source>
</evidence>
<dbReference type="PANTHER" id="PTHR43128">
    <property type="entry name" value="L-2-HYDROXYCARBOXYLATE DEHYDROGENASE (NAD(P)(+))"/>
    <property type="match status" value="1"/>
</dbReference>
<protein>
    <recommendedName>
        <fullName evidence="3 9">L-lactate dehydrogenase</fullName>
        <ecNumber evidence="3 9">1.1.1.27</ecNumber>
    </recommendedName>
</protein>
<dbReference type="InterPro" id="IPR036291">
    <property type="entry name" value="NAD(P)-bd_dom_sf"/>
</dbReference>
<gene>
    <name evidence="12" type="ORF">HHK36_000381</name>
</gene>
<feature type="binding site" evidence="8">
    <location>
        <position position="131"/>
    </location>
    <ligand>
        <name>NAD(+)</name>
        <dbReference type="ChEBI" id="CHEBI:57540"/>
    </ligand>
</feature>
<dbReference type="InterPro" id="IPR001557">
    <property type="entry name" value="L-lactate/malate_DH"/>
</dbReference>
<evidence type="ECO:0000256" key="8">
    <source>
        <dbReference type="PIRSR" id="PIRSR000102-3"/>
    </source>
</evidence>
<dbReference type="Gene3D" id="3.90.110.10">
    <property type="entry name" value="Lactate dehydrogenase/glycoside hydrolase, family 4, C-terminal"/>
    <property type="match status" value="1"/>
</dbReference>
<evidence type="ECO:0000256" key="1">
    <source>
        <dbReference type="ARBA" id="ARBA00004843"/>
    </source>
</evidence>
<feature type="binding site" evidence="8">
    <location>
        <position position="70"/>
    </location>
    <ligand>
        <name>NAD(+)</name>
        <dbReference type="ChEBI" id="CHEBI:57540"/>
    </ligand>
</feature>
<keyword evidence="5 8" id="KW-0520">NAD</keyword>
<dbReference type="AlphaFoldDB" id="A0A835A1J0"/>
<reference evidence="12 13" key="1">
    <citation type="submission" date="2020-04" db="EMBL/GenBank/DDBJ databases">
        <title>Plant Genome Project.</title>
        <authorList>
            <person name="Zhang R.-G."/>
        </authorList>
    </citation>
    <scope>NUCLEOTIDE SEQUENCE [LARGE SCALE GENOMIC DNA]</scope>
    <source>
        <strain evidence="12">YNK0</strain>
        <tissue evidence="12">Leaf</tissue>
    </source>
</reference>
<dbReference type="PRINTS" id="PR00086">
    <property type="entry name" value="LLDHDRGNASE"/>
</dbReference>
<comment type="pathway">
    <text evidence="1 9">Fermentation; pyruvate fermentation to lactate; (S)-lactate from pyruvate: step 1/1.</text>
</comment>
<dbReference type="Pfam" id="PF00056">
    <property type="entry name" value="Ldh_1_N"/>
    <property type="match status" value="1"/>
</dbReference>
<dbReference type="CDD" id="cd05293">
    <property type="entry name" value="LDH_1"/>
    <property type="match status" value="1"/>
</dbReference>
<dbReference type="PIRSF" id="PIRSF000102">
    <property type="entry name" value="Lac_mal_DH"/>
    <property type="match status" value="1"/>
</dbReference>
<dbReference type="HAMAP" id="MF_00488">
    <property type="entry name" value="Lactate_dehydrog"/>
    <property type="match status" value="1"/>
</dbReference>
<evidence type="ECO:0000256" key="3">
    <source>
        <dbReference type="ARBA" id="ARBA00012967"/>
    </source>
</evidence>
<name>A0A835A1J0_TETSI</name>
<dbReference type="Proteomes" id="UP000655225">
    <property type="component" value="Unassembled WGS sequence"/>
</dbReference>
<evidence type="ECO:0000256" key="9">
    <source>
        <dbReference type="RuleBase" id="RU000496"/>
    </source>
</evidence>
<comment type="catalytic activity">
    <reaction evidence="6 9">
        <text>(S)-lactate + NAD(+) = pyruvate + NADH + H(+)</text>
        <dbReference type="Rhea" id="RHEA:23444"/>
        <dbReference type="ChEBI" id="CHEBI:15361"/>
        <dbReference type="ChEBI" id="CHEBI:15378"/>
        <dbReference type="ChEBI" id="CHEBI:16651"/>
        <dbReference type="ChEBI" id="CHEBI:57540"/>
        <dbReference type="ChEBI" id="CHEBI:57945"/>
        <dbReference type="EC" id="1.1.1.27"/>
    </reaction>
</comment>
<keyword evidence="4 9" id="KW-0560">Oxidoreductase</keyword>
<feature type="binding site" evidence="8">
    <location>
        <begin position="45"/>
        <end position="50"/>
    </location>
    <ligand>
        <name>NAD(+)</name>
        <dbReference type="ChEBI" id="CHEBI:57540"/>
    </ligand>
</feature>
<organism evidence="12 13">
    <name type="scientific">Tetracentron sinense</name>
    <name type="common">Spur-leaf</name>
    <dbReference type="NCBI Taxonomy" id="13715"/>
    <lineage>
        <taxon>Eukaryota</taxon>
        <taxon>Viridiplantae</taxon>
        <taxon>Streptophyta</taxon>
        <taxon>Embryophyta</taxon>
        <taxon>Tracheophyta</taxon>
        <taxon>Spermatophyta</taxon>
        <taxon>Magnoliopsida</taxon>
        <taxon>Trochodendrales</taxon>
        <taxon>Trochodendraceae</taxon>
        <taxon>Tetracentron</taxon>
    </lineage>
</organism>
<evidence type="ECO:0000313" key="12">
    <source>
        <dbReference type="EMBL" id="KAF8412417.1"/>
    </source>
</evidence>
<feature type="binding site" evidence="8">
    <location>
        <begin position="154"/>
        <end position="156"/>
    </location>
    <ligand>
        <name>NAD(+)</name>
        <dbReference type="ChEBI" id="CHEBI:57540"/>
    </ligand>
</feature>
<sequence length="351" mass="38133">MQKSSSSSYLGPGLSLDIAHAFFKPIQEAAPPSPTKRHTKISVIGAGNVGMAIAQTILTQDLADELVLVDAKPDKLRGEMLDLQHAAAFLPRTKIIASVDYAVTAGSDLCIVTAGARQIAGESRLNLLQRNLTLYSDIIPPLARYSPDTILMIVSNPVDVLTYVAWKLSGFPSNRVIGSGTNLDSSRFRFLIADHLDVNAQDVQAYIVGEHGDSSVALWSSISVGGVPVLSFLEKQEIAYEKVTLEHIHREVIESAYEVIRLKGYTSWAIGYSVANLARAILRDQRRIHAVSVLAKGFYGIDDGEVFLSLPAQLGRGGVLGVTNVHLTDEEAQKLRDSAKTILEYQRQLGI</sequence>
<dbReference type="FunFam" id="3.40.50.720:FF:000018">
    <property type="entry name" value="Malate dehydrogenase"/>
    <property type="match status" value="1"/>
</dbReference>
<accession>A0A835A1J0</accession>
<evidence type="ECO:0000256" key="2">
    <source>
        <dbReference type="ARBA" id="ARBA00006054"/>
    </source>
</evidence>
<dbReference type="InterPro" id="IPR001236">
    <property type="entry name" value="Lactate/malate_DH_N"/>
</dbReference>
<dbReference type="SUPFAM" id="SSF56327">
    <property type="entry name" value="LDH C-terminal domain-like"/>
    <property type="match status" value="1"/>
</dbReference>
<evidence type="ECO:0000256" key="4">
    <source>
        <dbReference type="ARBA" id="ARBA00023002"/>
    </source>
</evidence>
<proteinExistence type="inferred from homology"/>
<dbReference type="EC" id="1.1.1.27" evidence="3 9"/>
<dbReference type="UniPathway" id="UPA00554">
    <property type="reaction ID" value="UER00611"/>
</dbReference>
<dbReference type="GO" id="GO:0004459">
    <property type="term" value="F:L-lactate dehydrogenase (NAD+) activity"/>
    <property type="evidence" value="ECO:0007669"/>
    <property type="project" value="UniProtKB-EC"/>
</dbReference>